<evidence type="ECO:0000313" key="3">
    <source>
        <dbReference type="Proteomes" id="UP001303889"/>
    </source>
</evidence>
<gene>
    <name evidence="2" type="ORF">C8A05DRAFT_16608</name>
</gene>
<feature type="region of interest" description="Disordered" evidence="1">
    <location>
        <begin position="1"/>
        <end position="153"/>
    </location>
</feature>
<dbReference type="AlphaFoldDB" id="A0AAN6MJ89"/>
<organism evidence="2 3">
    <name type="scientific">Staphylotrichum tortipilum</name>
    <dbReference type="NCBI Taxonomy" id="2831512"/>
    <lineage>
        <taxon>Eukaryota</taxon>
        <taxon>Fungi</taxon>
        <taxon>Dikarya</taxon>
        <taxon>Ascomycota</taxon>
        <taxon>Pezizomycotina</taxon>
        <taxon>Sordariomycetes</taxon>
        <taxon>Sordariomycetidae</taxon>
        <taxon>Sordariales</taxon>
        <taxon>Chaetomiaceae</taxon>
        <taxon>Staphylotrichum</taxon>
    </lineage>
</organism>
<keyword evidence="3" id="KW-1185">Reference proteome</keyword>
<sequence length="582" mass="63256">MANTDNADTKETIKSKEDVGAKEDAADTKQGIRERNKSTKEKVADANEVTKKQVANADEDGAEAEEDAAESNDVADTKGAAVTEGAAENKEAAESNDVADSNDTVDSGQDVPDRADTTDDTVSQIDSTNTLPTTIPPPIPKPPLPPSPSTKPLASLSARRYSVRATDPSDFAYCWEITMIPWLDDKVLKHWRGDISFDVHAFQCPTTGAVLKRVMIISFSFDAVADGNKEAARGLEHTLSAGLVKLVPAEFKPFDLDIHHCRGSGGVGRDSWWGGQAATDQVCDPQHTTFYHTPVMGMSIGPNGIDYAATMGGYVRVGSKVYGMTAAHAFEGLGLAPSVMHPAQRDVRAGGRAAYRVGQVARSVGPRAPRESATFEGMNMRADEKRVEMDFLQTGASIEVGDVIAVHGNAEVYSMARTSGYSLGFTSEVPGMQRINGQRTREWTVRQHAPVDRPNGGGRWQTVRQWVTSGMGVLGDSGAWLMRRSDNGVMGLIWARNHNQGDPREQERVRLTYFTPMVDILAEIRENYARRKAVSLLRGSPSTGSSARAVPLSIAEDPWSEYSWESIRGYRDALEDRIYGGF</sequence>
<proteinExistence type="predicted"/>
<accession>A0AAN6MJ89</accession>
<feature type="compositionally biased region" description="Polar residues" evidence="1">
    <location>
        <begin position="98"/>
        <end position="107"/>
    </location>
</feature>
<dbReference type="Proteomes" id="UP001303889">
    <property type="component" value="Unassembled WGS sequence"/>
</dbReference>
<feature type="compositionally biased region" description="Pro residues" evidence="1">
    <location>
        <begin position="134"/>
        <end position="149"/>
    </location>
</feature>
<reference evidence="2" key="1">
    <citation type="journal article" date="2023" name="Mol. Phylogenet. Evol.">
        <title>Genome-scale phylogeny and comparative genomics of the fungal order Sordariales.</title>
        <authorList>
            <person name="Hensen N."/>
            <person name="Bonometti L."/>
            <person name="Westerberg I."/>
            <person name="Brannstrom I.O."/>
            <person name="Guillou S."/>
            <person name="Cros-Aarteil S."/>
            <person name="Calhoun S."/>
            <person name="Haridas S."/>
            <person name="Kuo A."/>
            <person name="Mondo S."/>
            <person name="Pangilinan J."/>
            <person name="Riley R."/>
            <person name="LaButti K."/>
            <person name="Andreopoulos B."/>
            <person name="Lipzen A."/>
            <person name="Chen C."/>
            <person name="Yan M."/>
            <person name="Daum C."/>
            <person name="Ng V."/>
            <person name="Clum A."/>
            <person name="Steindorff A."/>
            <person name="Ohm R.A."/>
            <person name="Martin F."/>
            <person name="Silar P."/>
            <person name="Natvig D.O."/>
            <person name="Lalanne C."/>
            <person name="Gautier V."/>
            <person name="Ament-Velasquez S.L."/>
            <person name="Kruys A."/>
            <person name="Hutchinson M.I."/>
            <person name="Powell A.J."/>
            <person name="Barry K."/>
            <person name="Miller A.N."/>
            <person name="Grigoriev I.V."/>
            <person name="Debuchy R."/>
            <person name="Gladieux P."/>
            <person name="Hiltunen Thoren M."/>
            <person name="Johannesson H."/>
        </authorList>
    </citation>
    <scope>NUCLEOTIDE SEQUENCE</scope>
    <source>
        <strain evidence="2">CBS 103.79</strain>
    </source>
</reference>
<evidence type="ECO:0000256" key="1">
    <source>
        <dbReference type="SAM" id="MobiDB-lite"/>
    </source>
</evidence>
<reference evidence="2" key="2">
    <citation type="submission" date="2023-05" db="EMBL/GenBank/DDBJ databases">
        <authorList>
            <consortium name="Lawrence Berkeley National Laboratory"/>
            <person name="Steindorff A."/>
            <person name="Hensen N."/>
            <person name="Bonometti L."/>
            <person name="Westerberg I."/>
            <person name="Brannstrom I.O."/>
            <person name="Guillou S."/>
            <person name="Cros-Aarteil S."/>
            <person name="Calhoun S."/>
            <person name="Haridas S."/>
            <person name="Kuo A."/>
            <person name="Mondo S."/>
            <person name="Pangilinan J."/>
            <person name="Riley R."/>
            <person name="Labutti K."/>
            <person name="Andreopoulos B."/>
            <person name="Lipzen A."/>
            <person name="Chen C."/>
            <person name="Yanf M."/>
            <person name="Daum C."/>
            <person name="Ng V."/>
            <person name="Clum A."/>
            <person name="Ohm R."/>
            <person name="Martin F."/>
            <person name="Silar P."/>
            <person name="Natvig D."/>
            <person name="Lalanne C."/>
            <person name="Gautier V."/>
            <person name="Ament-Velasquez S.L."/>
            <person name="Kruys A."/>
            <person name="Hutchinson M.I."/>
            <person name="Powell A.J."/>
            <person name="Barry K."/>
            <person name="Miller A.N."/>
            <person name="Grigoriev I.V."/>
            <person name="Debuchy R."/>
            <person name="Gladieux P."/>
            <person name="Thoren M.H."/>
            <person name="Johannesson H."/>
        </authorList>
    </citation>
    <scope>NUCLEOTIDE SEQUENCE</scope>
    <source>
        <strain evidence="2">CBS 103.79</strain>
    </source>
</reference>
<dbReference type="EMBL" id="MU855602">
    <property type="protein sequence ID" value="KAK3901168.1"/>
    <property type="molecule type" value="Genomic_DNA"/>
</dbReference>
<feature type="compositionally biased region" description="Polar residues" evidence="1">
    <location>
        <begin position="120"/>
        <end position="129"/>
    </location>
</feature>
<protein>
    <submittedName>
        <fullName evidence="2">Uncharacterized protein</fullName>
    </submittedName>
</protein>
<feature type="compositionally biased region" description="Basic and acidic residues" evidence="1">
    <location>
        <begin position="7"/>
        <end position="51"/>
    </location>
</feature>
<evidence type="ECO:0000313" key="2">
    <source>
        <dbReference type="EMBL" id="KAK3901168.1"/>
    </source>
</evidence>
<feature type="compositionally biased region" description="Acidic residues" evidence="1">
    <location>
        <begin position="57"/>
        <end position="70"/>
    </location>
</feature>
<name>A0AAN6MJ89_9PEZI</name>
<comment type="caution">
    <text evidence="2">The sequence shown here is derived from an EMBL/GenBank/DDBJ whole genome shotgun (WGS) entry which is preliminary data.</text>
</comment>